<accession>A0A257LUH1</accession>
<dbReference type="GO" id="GO:0030246">
    <property type="term" value="F:carbohydrate binding"/>
    <property type="evidence" value="ECO:0007669"/>
    <property type="project" value="InterPro"/>
</dbReference>
<evidence type="ECO:0000313" key="1">
    <source>
        <dbReference type="EMBL" id="OYV02616.1"/>
    </source>
</evidence>
<dbReference type="Proteomes" id="UP000216312">
    <property type="component" value="Unassembled WGS sequence"/>
</dbReference>
<comment type="caution">
    <text evidence="1">The sequence shown here is derived from an EMBL/GenBank/DDBJ whole genome shotgun (WGS) entry which is preliminary data.</text>
</comment>
<dbReference type="AlphaFoldDB" id="A0A257LUH1"/>
<protein>
    <recommendedName>
        <fullName evidence="3">Carboxypeptidase regulatory-like domain-containing protein</fullName>
    </recommendedName>
</protein>
<sequence length="147" mass="15782">MKKLIPLFVIITIISCSHLKRKGSISGTVTNGGNPVSGAIVLAIGKDSLAAGESIDYTKLNGTLTGNDGSYKIQLVEPGTYFVVAIKDVNNNFTYEPEEDLIGWYGERDTLTGRVVIPKSIEVEAGKETKGVDIDTMYVAQPPVCCQ</sequence>
<reference evidence="2" key="1">
    <citation type="submission" date="2017-07" db="EMBL/GenBank/DDBJ databases">
        <title>Novel pathways for hydrocarbon cycling and metabolic interdependencies in hydrothermal sediment communities.</title>
        <authorList>
            <person name="Dombrowski N."/>
            <person name="Seitz K."/>
            <person name="Teske A."/>
            <person name="Baker B."/>
        </authorList>
    </citation>
    <scope>NUCLEOTIDE SEQUENCE [LARGE SCALE GENOMIC DNA]</scope>
</reference>
<dbReference type="PROSITE" id="PS51257">
    <property type="entry name" value="PROKAR_LIPOPROTEIN"/>
    <property type="match status" value="1"/>
</dbReference>
<dbReference type="EMBL" id="NMUJ01000069">
    <property type="protein sequence ID" value="OYV02616.1"/>
    <property type="molecule type" value="Genomic_DNA"/>
</dbReference>
<name>A0A257LUH1_UNCW3</name>
<organism evidence="1 2">
    <name type="scientific">candidate division WOR-3 bacterium 4484_18</name>
    <dbReference type="NCBI Taxonomy" id="2020626"/>
    <lineage>
        <taxon>Bacteria</taxon>
        <taxon>Bacteria division WOR-3</taxon>
    </lineage>
</organism>
<gene>
    <name evidence="1" type="ORF">CGW93_04620</name>
</gene>
<dbReference type="Gene3D" id="2.60.40.1120">
    <property type="entry name" value="Carboxypeptidase-like, regulatory domain"/>
    <property type="match status" value="1"/>
</dbReference>
<dbReference type="SUPFAM" id="SSF49452">
    <property type="entry name" value="Starch-binding domain-like"/>
    <property type="match status" value="1"/>
</dbReference>
<dbReference type="InterPro" id="IPR013784">
    <property type="entry name" value="Carb-bd-like_fold"/>
</dbReference>
<evidence type="ECO:0008006" key="3">
    <source>
        <dbReference type="Google" id="ProtNLM"/>
    </source>
</evidence>
<evidence type="ECO:0000313" key="2">
    <source>
        <dbReference type="Proteomes" id="UP000216312"/>
    </source>
</evidence>
<proteinExistence type="predicted"/>